<keyword evidence="8" id="KW-0106">Calcium</keyword>
<dbReference type="InterPro" id="IPR018108">
    <property type="entry name" value="MCP_transmembrane"/>
</dbReference>
<dbReference type="InterPro" id="IPR002067">
    <property type="entry name" value="MCP"/>
</dbReference>
<accession>A0A058Z9S4</accession>
<evidence type="ECO:0000256" key="10">
    <source>
        <dbReference type="ARBA" id="ARBA00023128"/>
    </source>
</evidence>
<evidence type="ECO:0000256" key="12">
    <source>
        <dbReference type="PROSITE-ProRule" id="PRU00282"/>
    </source>
</evidence>
<gene>
    <name evidence="14" type="ORF">H696_01987</name>
</gene>
<reference evidence="14" key="1">
    <citation type="submission" date="2013-04" db="EMBL/GenBank/DDBJ databases">
        <title>The Genome Sequence of Fonticula alba ATCC 38817.</title>
        <authorList>
            <consortium name="The Broad Institute Genomics Platform"/>
            <person name="Russ C."/>
            <person name="Cuomo C."/>
            <person name="Burger G."/>
            <person name="Gray M.W."/>
            <person name="Holland P.W.H."/>
            <person name="King N."/>
            <person name="Lang F.B.F."/>
            <person name="Roger A.J."/>
            <person name="Ruiz-Trillo I."/>
            <person name="Brown M."/>
            <person name="Walker B."/>
            <person name="Young S."/>
            <person name="Zeng Q."/>
            <person name="Gargeya S."/>
            <person name="Fitzgerald M."/>
            <person name="Haas B."/>
            <person name="Abouelleil A."/>
            <person name="Allen A.W."/>
            <person name="Alvarado L."/>
            <person name="Arachchi H.M."/>
            <person name="Berlin A.M."/>
            <person name="Chapman S.B."/>
            <person name="Gainer-Dewar J."/>
            <person name="Goldberg J."/>
            <person name="Griggs A."/>
            <person name="Gujja S."/>
            <person name="Hansen M."/>
            <person name="Howarth C."/>
            <person name="Imamovic A."/>
            <person name="Ireland A."/>
            <person name="Larimer J."/>
            <person name="McCowan C."/>
            <person name="Murphy C."/>
            <person name="Pearson M."/>
            <person name="Poon T.W."/>
            <person name="Priest M."/>
            <person name="Roberts A."/>
            <person name="Saif S."/>
            <person name="Shea T."/>
            <person name="Sisk P."/>
            <person name="Sykes S."/>
            <person name="Wortman J."/>
            <person name="Nusbaum C."/>
            <person name="Birren B."/>
        </authorList>
    </citation>
    <scope>NUCLEOTIDE SEQUENCE [LARGE SCALE GENOMIC DNA]</scope>
    <source>
        <strain evidence="14">ATCC 38817</strain>
    </source>
</reference>
<feature type="repeat" description="Solcar" evidence="12">
    <location>
        <begin position="40"/>
        <end position="127"/>
    </location>
</feature>
<name>A0A058Z9S4_FONAL</name>
<dbReference type="GO" id="GO:0055085">
    <property type="term" value="P:transmembrane transport"/>
    <property type="evidence" value="ECO:0007669"/>
    <property type="project" value="InterPro"/>
</dbReference>
<dbReference type="AlphaFoldDB" id="A0A058Z9S4"/>
<evidence type="ECO:0000256" key="9">
    <source>
        <dbReference type="ARBA" id="ARBA00022989"/>
    </source>
</evidence>
<keyword evidence="11 12" id="KW-0472">Membrane</keyword>
<keyword evidence="15" id="KW-1185">Reference proteome</keyword>
<evidence type="ECO:0000256" key="4">
    <source>
        <dbReference type="ARBA" id="ARBA00022692"/>
    </source>
</evidence>
<dbReference type="PRINTS" id="PR00928">
    <property type="entry name" value="GRAVESDC"/>
</dbReference>
<dbReference type="InterPro" id="IPR023395">
    <property type="entry name" value="MCP_dom_sf"/>
</dbReference>
<keyword evidence="9" id="KW-1133">Transmembrane helix</keyword>
<keyword evidence="3 13" id="KW-0813">Transport</keyword>
<comment type="subcellular location">
    <subcellularLocation>
        <location evidence="1">Mitochondrion inner membrane</location>
        <topology evidence="1">Multi-pass membrane protein</topology>
    </subcellularLocation>
</comment>
<dbReference type="STRING" id="691883.A0A058Z9S4"/>
<evidence type="ECO:0000256" key="11">
    <source>
        <dbReference type="ARBA" id="ARBA00023136"/>
    </source>
</evidence>
<dbReference type="PRINTS" id="PR00926">
    <property type="entry name" value="MITOCARRIER"/>
</dbReference>
<dbReference type="FunFam" id="1.50.40.10:FF:000016">
    <property type="entry name" value="Solute carrier family 25 member 23"/>
    <property type="match status" value="1"/>
</dbReference>
<keyword evidence="10" id="KW-0496">Mitochondrion</keyword>
<keyword evidence="7" id="KW-0999">Mitochondrion inner membrane</keyword>
<dbReference type="OrthoDB" id="270584at2759"/>
<feature type="repeat" description="Solcar" evidence="12">
    <location>
        <begin position="244"/>
        <end position="333"/>
    </location>
</feature>
<evidence type="ECO:0000256" key="6">
    <source>
        <dbReference type="ARBA" id="ARBA00022737"/>
    </source>
</evidence>
<dbReference type="RefSeq" id="XP_009494162.1">
    <property type="nucleotide sequence ID" value="XM_009495887.1"/>
</dbReference>
<dbReference type="Pfam" id="PF00153">
    <property type="entry name" value="Mito_carr"/>
    <property type="match status" value="3"/>
</dbReference>
<sequence length="336" mass="36759">MSQATAPSVAGQEAAPQAAPPKPVVVAAAAVPGPAGSNFFIVFKDLLAGGVAGAVSRTVVSPLERMKILFQVQDGAADAYRGIVPTLRKIATEEGWRGFFKGNGTNVIRIAPYSAIQFASFSQYKKIALSITGTEYLAPVPSLIAGACAGITSSTMTYPLDIIRTRLSVQTDGRYRSMWHAIAEVYKHEGGVRGLYRGLSPTLLGVAPYVAINFTTYETLRRFFAEQEALKDENHHRDPKSIQPTGLQKFFSGAVAGATAQTFTYPLDLVRRRMQMMGMPDCRYRYSSTLDAFRTIARVEGIRGLFKGMLPNYLKVVPLMGVNFLVYEWCKRLLNP</sequence>
<proteinExistence type="inferred from homology"/>
<feature type="repeat" description="Solcar" evidence="12">
    <location>
        <begin position="137"/>
        <end position="223"/>
    </location>
</feature>
<dbReference type="PROSITE" id="PS50920">
    <property type="entry name" value="SOLCAR"/>
    <property type="match status" value="3"/>
</dbReference>
<protein>
    <submittedName>
        <fullName evidence="14">Uncharacterized protein</fullName>
    </submittedName>
</protein>
<dbReference type="GO" id="GO:0005743">
    <property type="term" value="C:mitochondrial inner membrane"/>
    <property type="evidence" value="ECO:0007669"/>
    <property type="project" value="UniProtKB-SubCell"/>
</dbReference>
<evidence type="ECO:0000256" key="1">
    <source>
        <dbReference type="ARBA" id="ARBA00004448"/>
    </source>
</evidence>
<keyword evidence="4 12" id="KW-0812">Transmembrane</keyword>
<evidence type="ECO:0000256" key="2">
    <source>
        <dbReference type="ARBA" id="ARBA00006375"/>
    </source>
</evidence>
<comment type="similarity">
    <text evidence="2 13">Belongs to the mitochondrial carrier (TC 2.A.29) family.</text>
</comment>
<organism evidence="14">
    <name type="scientific">Fonticula alba</name>
    <name type="common">Slime mold</name>
    <dbReference type="NCBI Taxonomy" id="691883"/>
    <lineage>
        <taxon>Eukaryota</taxon>
        <taxon>Rotosphaerida</taxon>
        <taxon>Fonticulaceae</taxon>
        <taxon>Fonticula</taxon>
    </lineage>
</organism>
<evidence type="ECO:0000256" key="8">
    <source>
        <dbReference type="ARBA" id="ARBA00022837"/>
    </source>
</evidence>
<dbReference type="eggNOG" id="KOG0752">
    <property type="taxonomic scope" value="Eukaryota"/>
</dbReference>
<dbReference type="OMA" id="IVYPANL"/>
<evidence type="ECO:0000313" key="15">
    <source>
        <dbReference type="Proteomes" id="UP000030693"/>
    </source>
</evidence>
<dbReference type="Proteomes" id="UP000030693">
    <property type="component" value="Unassembled WGS sequence"/>
</dbReference>
<evidence type="ECO:0000256" key="3">
    <source>
        <dbReference type="ARBA" id="ARBA00022448"/>
    </source>
</evidence>
<evidence type="ECO:0000256" key="5">
    <source>
        <dbReference type="ARBA" id="ARBA00022723"/>
    </source>
</evidence>
<dbReference type="InterPro" id="IPR002167">
    <property type="entry name" value="GDC-like"/>
</dbReference>
<dbReference type="PANTHER" id="PTHR24089">
    <property type="entry name" value="SOLUTE CARRIER FAMILY 25"/>
    <property type="match status" value="1"/>
</dbReference>
<keyword evidence="5" id="KW-0479">Metal-binding</keyword>
<evidence type="ECO:0000256" key="13">
    <source>
        <dbReference type="RuleBase" id="RU000488"/>
    </source>
</evidence>
<evidence type="ECO:0000256" key="7">
    <source>
        <dbReference type="ARBA" id="ARBA00022792"/>
    </source>
</evidence>
<dbReference type="GeneID" id="20526712"/>
<evidence type="ECO:0000313" key="14">
    <source>
        <dbReference type="EMBL" id="KCV71039.1"/>
    </source>
</evidence>
<keyword evidence="6" id="KW-0677">Repeat</keyword>
<dbReference type="Gene3D" id="1.50.40.10">
    <property type="entry name" value="Mitochondrial carrier domain"/>
    <property type="match status" value="1"/>
</dbReference>
<dbReference type="EMBL" id="KB932203">
    <property type="protein sequence ID" value="KCV71039.1"/>
    <property type="molecule type" value="Genomic_DNA"/>
</dbReference>
<dbReference type="GO" id="GO:0046872">
    <property type="term" value="F:metal ion binding"/>
    <property type="evidence" value="ECO:0007669"/>
    <property type="project" value="UniProtKB-KW"/>
</dbReference>
<dbReference type="SUPFAM" id="SSF103506">
    <property type="entry name" value="Mitochondrial carrier"/>
    <property type="match status" value="1"/>
</dbReference>